<keyword evidence="8 10" id="KW-0503">Monooxygenase</keyword>
<keyword evidence="6 10" id="KW-0560">Oxidoreductase</keyword>
<dbReference type="InterPro" id="IPR002401">
    <property type="entry name" value="Cyt_P450_E_grp-I"/>
</dbReference>
<dbReference type="Gene3D" id="1.10.630.10">
    <property type="entry name" value="Cytochrome P450"/>
    <property type="match status" value="1"/>
</dbReference>
<keyword evidence="7 9" id="KW-0408">Iron</keyword>
<evidence type="ECO:0000256" key="2">
    <source>
        <dbReference type="ARBA" id="ARBA00005179"/>
    </source>
</evidence>
<comment type="pathway">
    <text evidence="2">Secondary metabolite biosynthesis.</text>
</comment>
<dbReference type="GO" id="GO:0016705">
    <property type="term" value="F:oxidoreductase activity, acting on paired donors, with incorporation or reduction of molecular oxygen"/>
    <property type="evidence" value="ECO:0007669"/>
    <property type="project" value="InterPro"/>
</dbReference>
<comment type="similarity">
    <text evidence="3 10">Belongs to the cytochrome P450 family.</text>
</comment>
<dbReference type="AlphaFoldDB" id="A0A8H7LGP0"/>
<dbReference type="InterPro" id="IPR036396">
    <property type="entry name" value="Cyt_P450_sf"/>
</dbReference>
<keyword evidence="5 9" id="KW-0479">Metal-binding</keyword>
<dbReference type="InterPro" id="IPR001128">
    <property type="entry name" value="Cyt_P450"/>
</dbReference>
<dbReference type="PANTHER" id="PTHR46300:SF7">
    <property type="entry name" value="P450, PUTATIVE (EUROFUNG)-RELATED"/>
    <property type="match status" value="1"/>
</dbReference>
<evidence type="ECO:0000256" key="10">
    <source>
        <dbReference type="RuleBase" id="RU000461"/>
    </source>
</evidence>
<dbReference type="GO" id="GO:0004497">
    <property type="term" value="F:monooxygenase activity"/>
    <property type="evidence" value="ECO:0007669"/>
    <property type="project" value="UniProtKB-KW"/>
</dbReference>
<dbReference type="GO" id="GO:0005506">
    <property type="term" value="F:iron ion binding"/>
    <property type="evidence" value="ECO:0007669"/>
    <property type="project" value="InterPro"/>
</dbReference>
<comment type="caution">
    <text evidence="11">The sequence shown here is derived from an EMBL/GenBank/DDBJ whole genome shotgun (WGS) entry which is preliminary data.</text>
</comment>
<dbReference type="EMBL" id="JACYCC010000217">
    <property type="protein sequence ID" value="KAF8671645.1"/>
    <property type="molecule type" value="Genomic_DNA"/>
</dbReference>
<accession>A0A8H7LGP0</accession>
<keyword evidence="4 9" id="KW-0349">Heme</keyword>
<organism evidence="11 12">
    <name type="scientific">Rhizoctonia solani</name>
    <dbReference type="NCBI Taxonomy" id="456999"/>
    <lineage>
        <taxon>Eukaryota</taxon>
        <taxon>Fungi</taxon>
        <taxon>Dikarya</taxon>
        <taxon>Basidiomycota</taxon>
        <taxon>Agaricomycotina</taxon>
        <taxon>Agaricomycetes</taxon>
        <taxon>Cantharellales</taxon>
        <taxon>Ceratobasidiaceae</taxon>
        <taxon>Rhizoctonia</taxon>
    </lineage>
</organism>
<evidence type="ECO:0000313" key="11">
    <source>
        <dbReference type="EMBL" id="KAF8671645.1"/>
    </source>
</evidence>
<dbReference type="PROSITE" id="PS00086">
    <property type="entry name" value="CYTOCHROME_P450"/>
    <property type="match status" value="1"/>
</dbReference>
<gene>
    <name evidence="11" type="ORF">RHS04_08219</name>
</gene>
<dbReference type="CDD" id="cd11065">
    <property type="entry name" value="CYP64-like"/>
    <property type="match status" value="1"/>
</dbReference>
<dbReference type="Proteomes" id="UP000650582">
    <property type="component" value="Unassembled WGS sequence"/>
</dbReference>
<dbReference type="Pfam" id="PF00067">
    <property type="entry name" value="p450"/>
    <property type="match status" value="2"/>
</dbReference>
<evidence type="ECO:0000256" key="8">
    <source>
        <dbReference type="ARBA" id="ARBA00023033"/>
    </source>
</evidence>
<proteinExistence type="inferred from homology"/>
<dbReference type="InterPro" id="IPR050364">
    <property type="entry name" value="Cytochrome_P450_fung"/>
</dbReference>
<evidence type="ECO:0000256" key="7">
    <source>
        <dbReference type="ARBA" id="ARBA00023004"/>
    </source>
</evidence>
<sequence>MGKKLGSDIIHLNIMGQSIVVLNSAQAASDLLDKRSAIYSDRVNAPMVNDRALLDWSDFGGMLPYNDAWRRQRRIMTNWLNPRSVIQFNGLQQDEARLLLGRLLHLSGTPGLFEKVKHQFSFTTGSTMLRLIYGYRPKEDQDSIYVNALQASINLFQSTMISSQCYFLVNAFPILARVPDWVPGTGWKRTARKWREQKNEAVNAPYEWTKQQIAKGNFEHSILSSLLQEDESSSELSIADQEKELKQLCYTLFVGEDFVQHLRPECYKYVTYGQNQTGGTDTLATAFLSFVAAMVTNPETQKKAQNEIDSVIGYATRLPTLADSSQLPYIRQLTLEVMRWLPTAPTGGPPHACSQDDIYRGYNIQNGTMVAMSRDEVLYKDPERFDPERFADPDVVPPPGFGWGRRKCPGTHFAEASLFLVISSMLTTFALCCKVDKNGKKITPKIEGDYNQLALTIKPFEFEIRPRSEEHRQLILDNIPKD</sequence>
<evidence type="ECO:0000313" key="12">
    <source>
        <dbReference type="Proteomes" id="UP000650582"/>
    </source>
</evidence>
<dbReference type="InterPro" id="IPR017972">
    <property type="entry name" value="Cyt_P450_CS"/>
</dbReference>
<evidence type="ECO:0000256" key="9">
    <source>
        <dbReference type="PIRSR" id="PIRSR602401-1"/>
    </source>
</evidence>
<evidence type="ECO:0000256" key="5">
    <source>
        <dbReference type="ARBA" id="ARBA00022723"/>
    </source>
</evidence>
<evidence type="ECO:0000256" key="6">
    <source>
        <dbReference type="ARBA" id="ARBA00023002"/>
    </source>
</evidence>
<evidence type="ECO:0000256" key="1">
    <source>
        <dbReference type="ARBA" id="ARBA00001971"/>
    </source>
</evidence>
<comment type="cofactor">
    <cofactor evidence="1 9">
        <name>heme</name>
        <dbReference type="ChEBI" id="CHEBI:30413"/>
    </cofactor>
</comment>
<name>A0A8H7LGP0_9AGAM</name>
<dbReference type="PRINTS" id="PR00463">
    <property type="entry name" value="EP450I"/>
</dbReference>
<reference evidence="11" key="1">
    <citation type="submission" date="2020-09" db="EMBL/GenBank/DDBJ databases">
        <title>Comparative genome analyses of four rice-infecting Rhizoctonia solani isolates reveal extensive enrichment of homogalacturonan modification genes.</title>
        <authorList>
            <person name="Lee D.-Y."/>
            <person name="Jeon J."/>
            <person name="Kim K.-T."/>
            <person name="Cheong K."/>
            <person name="Song H."/>
            <person name="Choi G."/>
            <person name="Ko J."/>
            <person name="Opiyo S.O."/>
            <person name="Zuo S."/>
            <person name="Madhav S."/>
            <person name="Lee Y.-H."/>
            <person name="Wang G.-L."/>
        </authorList>
    </citation>
    <scope>NUCLEOTIDE SEQUENCE</scope>
    <source>
        <strain evidence="11">AG1-IA YN-7</strain>
    </source>
</reference>
<dbReference type="PANTHER" id="PTHR46300">
    <property type="entry name" value="P450, PUTATIVE (EUROFUNG)-RELATED-RELATED"/>
    <property type="match status" value="1"/>
</dbReference>
<dbReference type="SUPFAM" id="SSF48264">
    <property type="entry name" value="Cytochrome P450"/>
    <property type="match status" value="1"/>
</dbReference>
<evidence type="ECO:0000256" key="4">
    <source>
        <dbReference type="ARBA" id="ARBA00022617"/>
    </source>
</evidence>
<dbReference type="GO" id="GO:0020037">
    <property type="term" value="F:heme binding"/>
    <property type="evidence" value="ECO:0007669"/>
    <property type="project" value="InterPro"/>
</dbReference>
<feature type="binding site" description="axial binding residue" evidence="9">
    <location>
        <position position="408"/>
    </location>
    <ligand>
        <name>heme</name>
        <dbReference type="ChEBI" id="CHEBI:30413"/>
    </ligand>
    <ligandPart>
        <name>Fe</name>
        <dbReference type="ChEBI" id="CHEBI:18248"/>
    </ligandPart>
</feature>
<protein>
    <submittedName>
        <fullName evidence="11">Cytochrome p450</fullName>
    </submittedName>
</protein>
<evidence type="ECO:0000256" key="3">
    <source>
        <dbReference type="ARBA" id="ARBA00010617"/>
    </source>
</evidence>